<sequence length="81" mass="8430">MAGRSLGKAVATVSLSVALASVTVRSSGCRAIPAPRNPFPSCGFHLKANIMSGSNGVKDNSHNKARTSPYPGSKVERRLCC</sequence>
<accession>A6K5T7</accession>
<keyword evidence="2" id="KW-0732">Signal</keyword>
<evidence type="ECO:0000313" key="3">
    <source>
        <dbReference type="EMBL" id="EDL99505.1"/>
    </source>
</evidence>
<feature type="chain" id="PRO_5039927744" evidence="2">
    <location>
        <begin position="32"/>
        <end position="81"/>
    </location>
</feature>
<name>A6K5T7_RAT</name>
<gene>
    <name evidence="3 5" type="primary">Nudt9</name>
    <name evidence="3" type="ORF">rCG_37959</name>
</gene>
<evidence type="ECO:0000313" key="5">
    <source>
        <dbReference type="RGD" id="1359522"/>
    </source>
</evidence>
<dbReference type="EMBL" id="CH474022">
    <property type="protein sequence ID" value="EDL99505.1"/>
    <property type="molecule type" value="Genomic_DNA"/>
</dbReference>
<dbReference type="Proteomes" id="UP000234681">
    <property type="component" value="Chromosome 14"/>
</dbReference>
<evidence type="ECO:0000256" key="2">
    <source>
        <dbReference type="SAM" id="SignalP"/>
    </source>
</evidence>
<reference evidence="4" key="1">
    <citation type="submission" date="2005-09" db="EMBL/GenBank/DDBJ databases">
        <authorList>
            <person name="Mural R.J."/>
            <person name="Li P.W."/>
            <person name="Adams M.D."/>
            <person name="Amanatides P.G."/>
            <person name="Baden-Tillson H."/>
            <person name="Barnstead M."/>
            <person name="Chin S.H."/>
            <person name="Dew I."/>
            <person name="Evans C.A."/>
            <person name="Ferriera S."/>
            <person name="Flanigan M."/>
            <person name="Fosler C."/>
            <person name="Glodek A."/>
            <person name="Gu Z."/>
            <person name="Holt R.A."/>
            <person name="Jennings D."/>
            <person name="Kraft C.L."/>
            <person name="Lu F."/>
            <person name="Nguyen T."/>
            <person name="Nusskern D.R."/>
            <person name="Pfannkoch C.M."/>
            <person name="Sitter C."/>
            <person name="Sutton G.G."/>
            <person name="Venter J.C."/>
            <person name="Wang Z."/>
            <person name="Woodage T."/>
            <person name="Zheng X.H."/>
            <person name="Zhong F."/>
        </authorList>
    </citation>
    <scope>NUCLEOTIDE SEQUENCE [LARGE SCALE GENOMIC DNA]</scope>
    <source>
        <strain>BN</strain>
        <strain evidence="4">Sprague-Dawley</strain>
    </source>
</reference>
<protein>
    <submittedName>
        <fullName evidence="3">Nudix (Nucleoside diphosphate linked moiety X)-type motif 9, isoform CRA_a</fullName>
    </submittedName>
</protein>
<feature type="signal peptide" evidence="2">
    <location>
        <begin position="1"/>
        <end position="31"/>
    </location>
</feature>
<evidence type="ECO:0000313" key="4">
    <source>
        <dbReference type="Proteomes" id="UP000234681"/>
    </source>
</evidence>
<dbReference type="AlphaFoldDB" id="A6K5T7"/>
<organism evidence="3 4">
    <name type="scientific">Rattus norvegicus</name>
    <name type="common">Rat</name>
    <dbReference type="NCBI Taxonomy" id="10116"/>
    <lineage>
        <taxon>Eukaryota</taxon>
        <taxon>Metazoa</taxon>
        <taxon>Chordata</taxon>
        <taxon>Craniata</taxon>
        <taxon>Vertebrata</taxon>
        <taxon>Euteleostomi</taxon>
        <taxon>Mammalia</taxon>
        <taxon>Eutheria</taxon>
        <taxon>Euarchontoglires</taxon>
        <taxon>Glires</taxon>
        <taxon>Rodentia</taxon>
        <taxon>Myomorpha</taxon>
        <taxon>Muroidea</taxon>
        <taxon>Muridae</taxon>
        <taxon>Murinae</taxon>
        <taxon>Rattus</taxon>
    </lineage>
</organism>
<evidence type="ECO:0000256" key="1">
    <source>
        <dbReference type="SAM" id="MobiDB-lite"/>
    </source>
</evidence>
<feature type="region of interest" description="Disordered" evidence="1">
    <location>
        <begin position="53"/>
        <end position="81"/>
    </location>
</feature>
<proteinExistence type="predicted"/>
<dbReference type="RGD" id="1359522">
    <property type="gene designation" value="Nudt9"/>
</dbReference>